<feature type="compositionally biased region" description="Acidic residues" evidence="1">
    <location>
        <begin position="1053"/>
        <end position="1089"/>
    </location>
</feature>
<proteinExistence type="predicted"/>
<dbReference type="OrthoDB" id="2687259at2759"/>
<accession>A0A0C9VVL2</accession>
<organism evidence="2 3">
    <name type="scientific">Sphaerobolus stellatus (strain SS14)</name>
    <dbReference type="NCBI Taxonomy" id="990650"/>
    <lineage>
        <taxon>Eukaryota</taxon>
        <taxon>Fungi</taxon>
        <taxon>Dikarya</taxon>
        <taxon>Basidiomycota</taxon>
        <taxon>Agaricomycotina</taxon>
        <taxon>Agaricomycetes</taxon>
        <taxon>Phallomycetidae</taxon>
        <taxon>Geastrales</taxon>
        <taxon>Sphaerobolaceae</taxon>
        <taxon>Sphaerobolus</taxon>
    </lineage>
</organism>
<evidence type="ECO:0000313" key="2">
    <source>
        <dbReference type="EMBL" id="KIJ42710.1"/>
    </source>
</evidence>
<dbReference type="EMBL" id="KN837128">
    <property type="protein sequence ID" value="KIJ42710.1"/>
    <property type="molecule type" value="Genomic_DNA"/>
</dbReference>
<sequence length="1097" mass="126400">MSRIKKVNLLVSQPFPEPTETPPNVFGLYRRYTTKPSYDPDTVGVTMLTSTGSSSSSMAQTLGTDGARQNTYAKFRPFPNFSQYSFAKLWNNNQSGHLSDDFFNRTLKTVTDPQFSVSDLKGWSARKMKQQLQESKPMDQAPDANPDMPPEIGKSDDWHRNVKVPISIPEGKNSWTSPQGFKFEVPGLHYRSIISIVKKVYSTAKNLHFTPFELFLKKPGTDLSEDKRVYGELYSSPAYLQEQEHLNKLPTSPYERVIAPLMFWSDSTHLTSFGTAHLWPIYMFFGSQSKLLRGKPSEHLCHHLAYIPSLPDSIQDTIRQVTGGMAASGPLLTHCKRELMHGIWRILLDEEFCEAYHHGILIECADGIKRLVFPRIFTYSADYPEKVLLATIRDKGLCPCPRCYIRKEQIDSMGTDLDMARRQNPNHIRKDDYSRRYDVSKARSLIYEKGVPVNGKGVDNILKNTSRVPTMNAFSEKLQDKGFEYHSMFVVDFLHEIELGVWKAIFTHLIRVLYASQHSNRAKFRYRQIATFGGDTIRRFSNNVSEMKQLAARDFEDILQCAMPAFEGLLEEPYNKLLMDVLFTLCYWHGVAKLRMHTDETIDLLAQLTKQFGSLIRKFAKDTANGFHTVELPREKAARARRIASDAKKGKQVTARAAASTGKDQSKPLNLNTYKFHSMGDYPWIIRQFGSIESYSTQRGEQEHRLVKQRYSRASKKDTSFSLTQLERRDRHMRSITDKISQGQVDVDEELPAMKPTDHWSISSSQRRNRIDIGQFLSENEGDPATKDHLLARILGKGSDDDEITFTHKELMRVLIINDQMFEHARLRINYTSYDLRRCQDTLNPKGDHRDLMVLAQDDAQSASFHPFWYARLIGIYHVNVEYYREDGMLEPPRTMHFLWVRWFGRDSKYRCGPKYCRLDRIGFVHDEDDTDSFGFLDPARVIRAVHLIPAFNEGRTEELLGDSVARRYDELKDDWQFFYVNRFADRDMLMRYMGGGIGHSIHYQTETSITLDETITTQESEGELEPLEAARIETIQTESSTSEIDLLAEDFEPVEGEAEVLSEEEDTEDEEEETDEELIDDEEEEDENVNNGYDSP</sequence>
<evidence type="ECO:0000256" key="1">
    <source>
        <dbReference type="SAM" id="MobiDB-lite"/>
    </source>
</evidence>
<gene>
    <name evidence="2" type="ORF">M422DRAFT_170788</name>
</gene>
<protein>
    <submittedName>
        <fullName evidence="2">Uncharacterized protein</fullName>
    </submittedName>
</protein>
<keyword evidence="3" id="KW-1185">Reference proteome</keyword>
<feature type="region of interest" description="Disordered" evidence="1">
    <location>
        <begin position="1053"/>
        <end position="1097"/>
    </location>
</feature>
<dbReference type="HOGENOM" id="CLU_002498_0_1_1"/>
<dbReference type="InterPro" id="IPR041078">
    <property type="entry name" value="Plavaka"/>
</dbReference>
<dbReference type="AlphaFoldDB" id="A0A0C9VVL2"/>
<dbReference type="Proteomes" id="UP000054279">
    <property type="component" value="Unassembled WGS sequence"/>
</dbReference>
<dbReference type="Pfam" id="PF18759">
    <property type="entry name" value="Plavaka"/>
    <property type="match status" value="1"/>
</dbReference>
<feature type="region of interest" description="Disordered" evidence="1">
    <location>
        <begin position="131"/>
        <end position="156"/>
    </location>
</feature>
<evidence type="ECO:0000313" key="3">
    <source>
        <dbReference type="Proteomes" id="UP000054279"/>
    </source>
</evidence>
<name>A0A0C9VVL2_SPHS4</name>
<reference evidence="2 3" key="1">
    <citation type="submission" date="2014-06" db="EMBL/GenBank/DDBJ databases">
        <title>Evolutionary Origins and Diversification of the Mycorrhizal Mutualists.</title>
        <authorList>
            <consortium name="DOE Joint Genome Institute"/>
            <consortium name="Mycorrhizal Genomics Consortium"/>
            <person name="Kohler A."/>
            <person name="Kuo A."/>
            <person name="Nagy L.G."/>
            <person name="Floudas D."/>
            <person name="Copeland A."/>
            <person name="Barry K.W."/>
            <person name="Cichocki N."/>
            <person name="Veneault-Fourrey C."/>
            <person name="LaButti K."/>
            <person name="Lindquist E.A."/>
            <person name="Lipzen A."/>
            <person name="Lundell T."/>
            <person name="Morin E."/>
            <person name="Murat C."/>
            <person name="Riley R."/>
            <person name="Ohm R."/>
            <person name="Sun H."/>
            <person name="Tunlid A."/>
            <person name="Henrissat B."/>
            <person name="Grigoriev I.V."/>
            <person name="Hibbett D.S."/>
            <person name="Martin F."/>
        </authorList>
    </citation>
    <scope>NUCLEOTIDE SEQUENCE [LARGE SCALE GENOMIC DNA]</scope>
    <source>
        <strain evidence="2 3">SS14</strain>
    </source>
</reference>